<keyword evidence="1" id="KW-0732">Signal</keyword>
<evidence type="ECO:0000256" key="1">
    <source>
        <dbReference type="SAM" id="SignalP"/>
    </source>
</evidence>
<evidence type="ECO:0000313" key="3">
    <source>
        <dbReference type="EMBL" id="CAF4798202.1"/>
    </source>
</evidence>
<dbReference type="Proteomes" id="UP000663865">
    <property type="component" value="Unassembled WGS sequence"/>
</dbReference>
<protein>
    <recommendedName>
        <fullName evidence="5">Secreted protein</fullName>
    </recommendedName>
</protein>
<evidence type="ECO:0000313" key="2">
    <source>
        <dbReference type="EMBL" id="CAF3733273.1"/>
    </source>
</evidence>
<proteinExistence type="predicted"/>
<feature type="signal peptide" evidence="1">
    <location>
        <begin position="1"/>
        <end position="26"/>
    </location>
</feature>
<name>A0A821P107_9BILA</name>
<evidence type="ECO:0000313" key="4">
    <source>
        <dbReference type="Proteomes" id="UP000663838"/>
    </source>
</evidence>
<feature type="chain" id="PRO_5036238265" description="Secreted protein" evidence="1">
    <location>
        <begin position="27"/>
        <end position="155"/>
    </location>
</feature>
<evidence type="ECO:0008006" key="5">
    <source>
        <dbReference type="Google" id="ProtNLM"/>
    </source>
</evidence>
<dbReference type="Proteomes" id="UP000663838">
    <property type="component" value="Unassembled WGS sequence"/>
</dbReference>
<dbReference type="EMBL" id="CAJNYV010005266">
    <property type="protein sequence ID" value="CAF3733273.1"/>
    <property type="molecule type" value="Genomic_DNA"/>
</dbReference>
<dbReference type="EMBL" id="CAJOBS010002193">
    <property type="protein sequence ID" value="CAF4798202.1"/>
    <property type="molecule type" value="Genomic_DNA"/>
</dbReference>
<organism evidence="3 4">
    <name type="scientific">Rotaria socialis</name>
    <dbReference type="NCBI Taxonomy" id="392032"/>
    <lineage>
        <taxon>Eukaryota</taxon>
        <taxon>Metazoa</taxon>
        <taxon>Spiralia</taxon>
        <taxon>Gnathifera</taxon>
        <taxon>Rotifera</taxon>
        <taxon>Eurotatoria</taxon>
        <taxon>Bdelloidea</taxon>
        <taxon>Philodinida</taxon>
        <taxon>Philodinidae</taxon>
        <taxon>Rotaria</taxon>
    </lineage>
</organism>
<dbReference type="AlphaFoldDB" id="A0A821P107"/>
<gene>
    <name evidence="2" type="ORF">KIK155_LOCUS28695</name>
    <name evidence="3" type="ORF">TOA249_LOCUS23181</name>
</gene>
<sequence>MLSSKMLTPIPISLLSIMIILYGAQSVPPQNCVCSNPHNIGPNGTVPCNNTKCSRGDNLACNATDPYNVFANGAFSFTLNNIPDESYFIFFGCNCPGFKYNYGHGGYNGYIAVGGHNDYFYTYNSCSDFNPDLDLDNITICCNYCCGPAYIPASD</sequence>
<reference evidence="3" key="1">
    <citation type="submission" date="2021-02" db="EMBL/GenBank/DDBJ databases">
        <authorList>
            <person name="Nowell W R."/>
        </authorList>
    </citation>
    <scope>NUCLEOTIDE SEQUENCE</scope>
</reference>
<comment type="caution">
    <text evidence="3">The sequence shown here is derived from an EMBL/GenBank/DDBJ whole genome shotgun (WGS) entry which is preliminary data.</text>
</comment>
<accession>A0A821P107</accession>